<sequence length="158" mass="16745">MSAWLTPDQVASGALSLGYAMMIAALQGMTCDTSLLYGHGANAFATYPGLTRGKKANHLWLPLAVIESEDTRARLGDARTEEERLERAVDAFARYLGQSRPDAMVSDLLHEPPAPAPVVVLSPNRTPTPSGPARHAPGRPPSTTNASTKPNHSSVSTS</sequence>
<organism evidence="2 3">
    <name type="scientific">Streptomyces pratensis (strain ATCC 33331 / IAF-45CD)</name>
    <dbReference type="NCBI Taxonomy" id="591167"/>
    <lineage>
        <taxon>Bacteria</taxon>
        <taxon>Bacillati</taxon>
        <taxon>Actinomycetota</taxon>
        <taxon>Actinomycetes</taxon>
        <taxon>Kitasatosporales</taxon>
        <taxon>Streptomycetaceae</taxon>
        <taxon>Streptomyces</taxon>
    </lineage>
</organism>
<evidence type="ECO:0000256" key="1">
    <source>
        <dbReference type="SAM" id="MobiDB-lite"/>
    </source>
</evidence>
<proteinExistence type="predicted"/>
<dbReference type="Proteomes" id="UP000002066">
    <property type="component" value="Plasmid pSFLA02"/>
</dbReference>
<gene>
    <name evidence="2" type="ORF">Sfla_6734</name>
</gene>
<name>A0A8D3WMN6_STRFA</name>
<dbReference type="CDD" id="cd18809">
    <property type="entry name" value="SF1_C_RecD"/>
    <property type="match status" value="1"/>
</dbReference>
<reference evidence="2 3" key="1">
    <citation type="submission" date="2011-01" db="EMBL/GenBank/DDBJ databases">
        <title>Complete sequence of plasmid2 of Streptomyces flavogriseus ATCC 33331.</title>
        <authorList>
            <consortium name="US DOE Joint Genome Institute"/>
            <person name="Lucas S."/>
            <person name="Copeland A."/>
            <person name="Lapidus A."/>
            <person name="Cheng J.-F."/>
            <person name="Goodwin L."/>
            <person name="Pitluck S."/>
            <person name="Davenport K."/>
            <person name="Detter J.C."/>
            <person name="Han C."/>
            <person name="Tapia R."/>
            <person name="Land M."/>
            <person name="Hauser L."/>
            <person name="Kyrpides N."/>
            <person name="Ivanova N."/>
            <person name="Ovchinnikova G."/>
            <person name="Pagani I."/>
            <person name="Brumm P."/>
            <person name="Mead D."/>
            <person name="Woyke T."/>
        </authorList>
    </citation>
    <scope>NUCLEOTIDE SEQUENCE [LARGE SCALE GENOMIC DNA]</scope>
    <source>
        <strain evidence="3">ATCC 33331 / IAF-45CD</strain>
        <plasmid evidence="2 3">pSFLA02</plasmid>
    </source>
</reference>
<evidence type="ECO:0000313" key="2">
    <source>
        <dbReference type="EMBL" id="ADW08026.1"/>
    </source>
</evidence>
<dbReference type="AlphaFoldDB" id="A0A8D3WMN6"/>
<evidence type="ECO:0000313" key="3">
    <source>
        <dbReference type="Proteomes" id="UP000002066"/>
    </source>
</evidence>
<dbReference type="KEGG" id="sfa:Sfla_6734"/>
<feature type="region of interest" description="Disordered" evidence="1">
    <location>
        <begin position="106"/>
        <end position="158"/>
    </location>
</feature>
<accession>A0A8D3WMN6</accession>
<dbReference type="EMBL" id="CP002477">
    <property type="protein sequence ID" value="ADW08026.1"/>
    <property type="molecule type" value="Genomic_DNA"/>
</dbReference>
<feature type="compositionally biased region" description="Polar residues" evidence="1">
    <location>
        <begin position="141"/>
        <end position="158"/>
    </location>
</feature>
<keyword evidence="2" id="KW-0614">Plasmid</keyword>
<geneLocation type="plasmid" evidence="2 3">
    <name>pSFLA02</name>
</geneLocation>
<protein>
    <submittedName>
        <fullName evidence="2">Uncharacterized protein</fullName>
    </submittedName>
</protein>